<feature type="compositionally biased region" description="Basic and acidic residues" evidence="5">
    <location>
        <begin position="197"/>
        <end position="221"/>
    </location>
</feature>
<reference evidence="9" key="1">
    <citation type="submission" date="2023-05" db="EMBL/GenBank/DDBJ databases">
        <title>Nepenthes gracilis genome sequencing.</title>
        <authorList>
            <person name="Fukushima K."/>
        </authorList>
    </citation>
    <scope>NUCLEOTIDE SEQUENCE</scope>
    <source>
        <strain evidence="9">SING2019-196</strain>
    </source>
</reference>
<dbReference type="GO" id="GO:0016020">
    <property type="term" value="C:membrane"/>
    <property type="evidence" value="ECO:0007669"/>
    <property type="project" value="UniProtKB-SubCell"/>
</dbReference>
<feature type="transmembrane region" description="Helical" evidence="6">
    <location>
        <begin position="392"/>
        <end position="412"/>
    </location>
</feature>
<feature type="region of interest" description="Disordered" evidence="5">
    <location>
        <begin position="253"/>
        <end position="284"/>
    </location>
</feature>
<evidence type="ECO:0000259" key="8">
    <source>
        <dbReference type="Pfam" id="PF13664"/>
    </source>
</evidence>
<dbReference type="Proteomes" id="UP001279734">
    <property type="component" value="Unassembled WGS sequence"/>
</dbReference>
<feature type="transmembrane region" description="Helical" evidence="6">
    <location>
        <begin position="358"/>
        <end position="380"/>
    </location>
</feature>
<evidence type="ECO:0000256" key="7">
    <source>
        <dbReference type="SAM" id="SignalP"/>
    </source>
</evidence>
<protein>
    <recommendedName>
        <fullName evidence="8">TMEM205-like domain-containing protein</fullName>
    </recommendedName>
</protein>
<dbReference type="PANTHER" id="PTHR47652:SF3">
    <property type="entry name" value="MITOCHONDRIAL IMPORT INNER MEMBRANE TRANSLOCASE SUBUNIT TIM44"/>
    <property type="match status" value="1"/>
</dbReference>
<evidence type="ECO:0000256" key="3">
    <source>
        <dbReference type="ARBA" id="ARBA00022989"/>
    </source>
</evidence>
<feature type="compositionally biased region" description="Polar residues" evidence="5">
    <location>
        <begin position="55"/>
        <end position="69"/>
    </location>
</feature>
<dbReference type="InterPro" id="IPR025423">
    <property type="entry name" value="TMEM205-like"/>
</dbReference>
<proteinExistence type="predicted"/>
<evidence type="ECO:0000256" key="6">
    <source>
        <dbReference type="SAM" id="Phobius"/>
    </source>
</evidence>
<dbReference type="Pfam" id="PF13664">
    <property type="entry name" value="DUF4149"/>
    <property type="match status" value="1"/>
</dbReference>
<feature type="region of interest" description="Disordered" evidence="5">
    <location>
        <begin position="195"/>
        <end position="221"/>
    </location>
</feature>
<keyword evidence="3 6" id="KW-1133">Transmembrane helix</keyword>
<comment type="subcellular location">
    <subcellularLocation>
        <location evidence="1">Membrane</location>
    </subcellularLocation>
</comment>
<feature type="region of interest" description="Disordered" evidence="5">
    <location>
        <begin position="455"/>
        <end position="480"/>
    </location>
</feature>
<feature type="compositionally biased region" description="Low complexity" evidence="5">
    <location>
        <begin position="455"/>
        <end position="469"/>
    </location>
</feature>
<comment type="caution">
    <text evidence="9">The sequence shown here is derived from an EMBL/GenBank/DDBJ whole genome shotgun (WGS) entry which is preliminary data.</text>
</comment>
<feature type="region of interest" description="Disordered" evidence="5">
    <location>
        <begin position="55"/>
        <end position="77"/>
    </location>
</feature>
<feature type="compositionally biased region" description="Basic and acidic residues" evidence="5">
    <location>
        <begin position="470"/>
        <end position="480"/>
    </location>
</feature>
<evidence type="ECO:0000313" key="10">
    <source>
        <dbReference type="Proteomes" id="UP001279734"/>
    </source>
</evidence>
<keyword evidence="10" id="KW-1185">Reference proteome</keyword>
<dbReference type="EMBL" id="BSYO01000023">
    <property type="protein sequence ID" value="GMH21792.1"/>
    <property type="molecule type" value="Genomic_DNA"/>
</dbReference>
<keyword evidence="4 6" id="KW-0472">Membrane</keyword>
<evidence type="ECO:0000256" key="4">
    <source>
        <dbReference type="ARBA" id="ARBA00023136"/>
    </source>
</evidence>
<dbReference type="PANTHER" id="PTHR47652">
    <property type="entry name" value="MITOCHONDRIAL IMPORT INNER MEMBRANE TRANSLOCASE SUBUNIT TIM44"/>
    <property type="match status" value="1"/>
</dbReference>
<evidence type="ECO:0000313" key="9">
    <source>
        <dbReference type="EMBL" id="GMH21792.1"/>
    </source>
</evidence>
<dbReference type="AlphaFoldDB" id="A0AAD3XXW2"/>
<keyword evidence="2 6" id="KW-0812">Transmembrane</keyword>
<evidence type="ECO:0000256" key="2">
    <source>
        <dbReference type="ARBA" id="ARBA00022692"/>
    </source>
</evidence>
<feature type="chain" id="PRO_5042095266" description="TMEM205-like domain-containing protein" evidence="7">
    <location>
        <begin position="18"/>
        <end position="522"/>
    </location>
</feature>
<feature type="signal peptide" evidence="7">
    <location>
        <begin position="1"/>
        <end position="17"/>
    </location>
</feature>
<organism evidence="9 10">
    <name type="scientific">Nepenthes gracilis</name>
    <name type="common">Slender pitcher plant</name>
    <dbReference type="NCBI Taxonomy" id="150966"/>
    <lineage>
        <taxon>Eukaryota</taxon>
        <taxon>Viridiplantae</taxon>
        <taxon>Streptophyta</taxon>
        <taxon>Embryophyta</taxon>
        <taxon>Tracheophyta</taxon>
        <taxon>Spermatophyta</taxon>
        <taxon>Magnoliopsida</taxon>
        <taxon>eudicotyledons</taxon>
        <taxon>Gunneridae</taxon>
        <taxon>Pentapetalae</taxon>
        <taxon>Caryophyllales</taxon>
        <taxon>Nepenthaceae</taxon>
        <taxon>Nepenthes</taxon>
    </lineage>
</organism>
<evidence type="ECO:0000256" key="1">
    <source>
        <dbReference type="ARBA" id="ARBA00004370"/>
    </source>
</evidence>
<keyword evidence="7" id="KW-0732">Signal</keyword>
<feature type="domain" description="TMEM205-like" evidence="8">
    <location>
        <begin position="322"/>
        <end position="424"/>
    </location>
</feature>
<evidence type="ECO:0000256" key="5">
    <source>
        <dbReference type="SAM" id="MobiDB-lite"/>
    </source>
</evidence>
<gene>
    <name evidence="9" type="ORF">Nepgr_023634</name>
</gene>
<sequence length="522" mass="57146">MMSLLAITLVLTTLALPSIFSPTPSAENQNHGEQVIVQGGHRAVLIEYVDGTGEGNTKVSISPPTTSGTAAKDKLSPEAASVATVAEEAKDQLKDALTPEDGHIPDPRELICDAFGNCKRKIAGAFFSGKEKAAETVYEVEEEAKEFVGGAVDKTKEMVCKVGGGGEKIGDKAKHVTQAFAEKSKRKWEDMSADLGSAREKAAGEAKDAEEMAEDEAKKVDDSGDKIGEKVKHASEVFVEKLKRAGEDISKDLKSARDRDQDAGKVKKAEEMVEKSTKKVEEKGEKGKEELSAVARRGKVAFCDALSYALSPESLTDEVHLLGFSTAYGLSVWVTFVMSYVLAAVLPRQQFAVVQSKIFPAYFKVMAFSVGVSLLGHLMGWRREGFSRMAEMLQGFNLLACLLFVLANLLFLEPRASKVTFEKMKLEKEEERGRRDRFTQQKRVVDALATETAAPVAATTTATPAAHAQPTREQEEAESKMDKLGYRMKKLNSYSSLLNIMNLMGLSWHLVYLSQRLHVTHQ</sequence>
<feature type="transmembrane region" description="Helical" evidence="6">
    <location>
        <begin position="491"/>
        <end position="511"/>
    </location>
</feature>
<feature type="transmembrane region" description="Helical" evidence="6">
    <location>
        <begin position="321"/>
        <end position="346"/>
    </location>
</feature>
<name>A0AAD3XXW2_NEPGR</name>
<accession>A0AAD3XXW2</accession>